<dbReference type="GO" id="GO:0005634">
    <property type="term" value="C:nucleus"/>
    <property type="evidence" value="ECO:0007669"/>
    <property type="project" value="UniProtKB-SubCell"/>
</dbReference>
<dbReference type="InterPro" id="IPR002100">
    <property type="entry name" value="TF_MADSbox"/>
</dbReference>
<feature type="non-terminal residue" evidence="7">
    <location>
        <position position="62"/>
    </location>
</feature>
<evidence type="ECO:0000313" key="8">
    <source>
        <dbReference type="Proteomes" id="UP000015453"/>
    </source>
</evidence>
<dbReference type="OrthoDB" id="903157at2759"/>
<dbReference type="EMBL" id="AUSU01005845">
    <property type="protein sequence ID" value="EPS62862.1"/>
    <property type="molecule type" value="Genomic_DNA"/>
</dbReference>
<evidence type="ECO:0000259" key="6">
    <source>
        <dbReference type="PROSITE" id="PS50066"/>
    </source>
</evidence>
<name>S8DSW1_9LAMI</name>
<evidence type="ECO:0000256" key="2">
    <source>
        <dbReference type="ARBA" id="ARBA00023015"/>
    </source>
</evidence>
<dbReference type="SUPFAM" id="SSF55455">
    <property type="entry name" value="SRF-like"/>
    <property type="match status" value="1"/>
</dbReference>
<dbReference type="Gene3D" id="3.40.1810.10">
    <property type="entry name" value="Transcription factor, MADS-box"/>
    <property type="match status" value="1"/>
</dbReference>
<proteinExistence type="predicted"/>
<evidence type="ECO:0000256" key="3">
    <source>
        <dbReference type="ARBA" id="ARBA00023125"/>
    </source>
</evidence>
<accession>S8DSW1</accession>
<keyword evidence="4" id="KW-0804">Transcription</keyword>
<dbReference type="SMART" id="SM00432">
    <property type="entry name" value="MADS"/>
    <property type="match status" value="1"/>
</dbReference>
<dbReference type="GO" id="GO:0003677">
    <property type="term" value="F:DNA binding"/>
    <property type="evidence" value="ECO:0007669"/>
    <property type="project" value="UniProtKB-KW"/>
</dbReference>
<reference evidence="7 8" key="1">
    <citation type="journal article" date="2013" name="BMC Genomics">
        <title>The miniature genome of a carnivorous plant Genlisea aurea contains a low number of genes and short non-coding sequences.</title>
        <authorList>
            <person name="Leushkin E.V."/>
            <person name="Sutormin R.A."/>
            <person name="Nabieva E.R."/>
            <person name="Penin A.A."/>
            <person name="Kondrashov A.S."/>
            <person name="Logacheva M.D."/>
        </authorList>
    </citation>
    <scope>NUCLEOTIDE SEQUENCE [LARGE SCALE GENOMIC DNA]</scope>
</reference>
<evidence type="ECO:0000256" key="5">
    <source>
        <dbReference type="ARBA" id="ARBA00023242"/>
    </source>
</evidence>
<dbReference type="PROSITE" id="PS50066">
    <property type="entry name" value="MADS_BOX_2"/>
    <property type="match status" value="1"/>
</dbReference>
<feature type="domain" description="MADS-box" evidence="6">
    <location>
        <begin position="1"/>
        <end position="60"/>
    </location>
</feature>
<dbReference type="InterPro" id="IPR050142">
    <property type="entry name" value="MADS-box/MEF2_TF"/>
</dbReference>
<evidence type="ECO:0000256" key="1">
    <source>
        <dbReference type="ARBA" id="ARBA00004123"/>
    </source>
</evidence>
<dbReference type="Pfam" id="PF00319">
    <property type="entry name" value="SRF-TF"/>
    <property type="match status" value="1"/>
</dbReference>
<keyword evidence="8" id="KW-1185">Reference proteome</keyword>
<keyword evidence="3" id="KW-0238">DNA-binding</keyword>
<dbReference type="PANTHER" id="PTHR48019">
    <property type="entry name" value="SERUM RESPONSE FACTOR HOMOLOG"/>
    <property type="match status" value="1"/>
</dbReference>
<keyword evidence="2" id="KW-0805">Transcription regulation</keyword>
<dbReference type="Proteomes" id="UP000015453">
    <property type="component" value="Unassembled WGS sequence"/>
</dbReference>
<organism evidence="7 8">
    <name type="scientific">Genlisea aurea</name>
    <dbReference type="NCBI Taxonomy" id="192259"/>
    <lineage>
        <taxon>Eukaryota</taxon>
        <taxon>Viridiplantae</taxon>
        <taxon>Streptophyta</taxon>
        <taxon>Embryophyta</taxon>
        <taxon>Tracheophyta</taxon>
        <taxon>Spermatophyta</taxon>
        <taxon>Magnoliopsida</taxon>
        <taxon>eudicotyledons</taxon>
        <taxon>Gunneridae</taxon>
        <taxon>Pentapetalae</taxon>
        <taxon>asterids</taxon>
        <taxon>lamiids</taxon>
        <taxon>Lamiales</taxon>
        <taxon>Lentibulariaceae</taxon>
        <taxon>Genlisea</taxon>
    </lineage>
</organism>
<gene>
    <name evidence="7" type="ORF">M569_11926</name>
</gene>
<keyword evidence="5" id="KW-0539">Nucleus</keyword>
<dbReference type="AlphaFoldDB" id="S8DSW1"/>
<evidence type="ECO:0000256" key="4">
    <source>
        <dbReference type="ARBA" id="ARBA00023163"/>
    </source>
</evidence>
<dbReference type="InterPro" id="IPR036879">
    <property type="entry name" value="TF_MADSbox_sf"/>
</dbReference>
<comment type="caution">
    <text evidence="7">The sequence shown here is derived from an EMBL/GenBank/DDBJ whole genome shotgun (WGS) entry which is preliminary data.</text>
</comment>
<dbReference type="GO" id="GO:0046983">
    <property type="term" value="F:protein dimerization activity"/>
    <property type="evidence" value="ECO:0007669"/>
    <property type="project" value="InterPro"/>
</dbReference>
<dbReference type="PRINTS" id="PR00404">
    <property type="entry name" value="MADSDOMAIN"/>
</dbReference>
<evidence type="ECO:0000313" key="7">
    <source>
        <dbReference type="EMBL" id="EPS62862.1"/>
    </source>
</evidence>
<protein>
    <recommendedName>
        <fullName evidence="6">MADS-box domain-containing protein</fullName>
    </recommendedName>
</protein>
<sequence length="62" mass="6967">MGRKIEMKKISDRTKCQVTFSKRRSSLAKKAKEIAICCDVDVALVAFSPASRPTIYSKGNRF</sequence>
<comment type="subcellular location">
    <subcellularLocation>
        <location evidence="1">Nucleus</location>
    </subcellularLocation>
</comment>